<dbReference type="GO" id="GO:0006281">
    <property type="term" value="P:DNA repair"/>
    <property type="evidence" value="ECO:0007669"/>
    <property type="project" value="InterPro"/>
</dbReference>
<evidence type="ECO:0000313" key="2">
    <source>
        <dbReference type="Proteomes" id="UP000013911"/>
    </source>
</evidence>
<dbReference type="SUPFAM" id="SSF103084">
    <property type="entry name" value="Holliday junction resolvase RusA"/>
    <property type="match status" value="1"/>
</dbReference>
<sequence>MRLVASQVGPDELFTAEIRLSNNVYRKIPKSFSKKNISKLEMARYDLQLSQEGIDNLVKGIKDGLSKVIRHDDSQVTALIARKFYSDNP</sequence>
<evidence type="ECO:0000313" key="1">
    <source>
        <dbReference type="EMBL" id="EON73548.1"/>
    </source>
</evidence>
<reference evidence="1 2" key="1">
    <citation type="submission" date="2013-04" db="EMBL/GenBank/DDBJ databases">
        <title>Draft genome of the heavy metal tolerant bacterium Lysinibacillus sphaericus strain OT4b.31.</title>
        <authorList>
            <person name="Pena-Montenegro T.D."/>
            <person name="Dussan J."/>
        </authorList>
    </citation>
    <scope>NUCLEOTIDE SEQUENCE [LARGE SCALE GENOMIC DNA]</scope>
    <source>
        <strain evidence="1 2">OT4b.31</strain>
    </source>
</reference>
<name>R7ZHJ5_LYSSH</name>
<dbReference type="Proteomes" id="UP000013911">
    <property type="component" value="Unassembled WGS sequence"/>
</dbReference>
<dbReference type="Gene3D" id="3.30.1330.70">
    <property type="entry name" value="Holliday junction resolvase RusA"/>
    <property type="match status" value="1"/>
</dbReference>
<dbReference type="AlphaFoldDB" id="R7ZHJ5"/>
<gene>
    <name evidence="1" type="ORF">H131_06143</name>
</gene>
<dbReference type="GO" id="GO:0000287">
    <property type="term" value="F:magnesium ion binding"/>
    <property type="evidence" value="ECO:0007669"/>
    <property type="project" value="InterPro"/>
</dbReference>
<accession>R7ZHJ5</accession>
<dbReference type="Pfam" id="PF05866">
    <property type="entry name" value="RusA"/>
    <property type="match status" value="1"/>
</dbReference>
<dbReference type="InterPro" id="IPR008822">
    <property type="entry name" value="Endonuclease_RusA-like"/>
</dbReference>
<protein>
    <submittedName>
        <fullName evidence="1">Endodeoxyribonuclease RusA</fullName>
    </submittedName>
</protein>
<proteinExistence type="predicted"/>
<dbReference type="InterPro" id="IPR036614">
    <property type="entry name" value="RusA-like_sf"/>
</dbReference>
<dbReference type="GO" id="GO:0006310">
    <property type="term" value="P:DNA recombination"/>
    <property type="evidence" value="ECO:0007669"/>
    <property type="project" value="InterPro"/>
</dbReference>
<organism evidence="1 2">
    <name type="scientific">Lysinibacillus sphaericus OT4b.31</name>
    <dbReference type="NCBI Taxonomy" id="1285586"/>
    <lineage>
        <taxon>Bacteria</taxon>
        <taxon>Bacillati</taxon>
        <taxon>Bacillota</taxon>
        <taxon>Bacilli</taxon>
        <taxon>Bacillales</taxon>
        <taxon>Bacillaceae</taxon>
        <taxon>Lysinibacillus</taxon>
    </lineage>
</organism>
<comment type="caution">
    <text evidence="1">The sequence shown here is derived from an EMBL/GenBank/DDBJ whole genome shotgun (WGS) entry which is preliminary data.</text>
</comment>
<dbReference type="PATRIC" id="fig|1285586.5.peg.1239"/>
<dbReference type="EMBL" id="AQPX01000010">
    <property type="protein sequence ID" value="EON73548.1"/>
    <property type="molecule type" value="Genomic_DNA"/>
</dbReference>
<dbReference type="HOGENOM" id="CLU_2451041_0_0_9"/>